<protein>
    <submittedName>
        <fullName evidence="2">Uncharacterized protein</fullName>
    </submittedName>
</protein>
<feature type="compositionally biased region" description="Low complexity" evidence="1">
    <location>
        <begin position="157"/>
        <end position="166"/>
    </location>
</feature>
<feature type="compositionally biased region" description="Basic and acidic residues" evidence="1">
    <location>
        <begin position="191"/>
        <end position="213"/>
    </location>
</feature>
<feature type="compositionally biased region" description="Basic and acidic residues" evidence="1">
    <location>
        <begin position="18"/>
        <end position="34"/>
    </location>
</feature>
<name>A0A388LX47_CHABU</name>
<gene>
    <name evidence="2" type="ORF">CBR_g42116</name>
</gene>
<evidence type="ECO:0000313" key="3">
    <source>
        <dbReference type="Proteomes" id="UP000265515"/>
    </source>
</evidence>
<accession>A0A388LX47</accession>
<dbReference type="EMBL" id="BFEA01000581">
    <property type="protein sequence ID" value="GBG86833.1"/>
    <property type="molecule type" value="Genomic_DNA"/>
</dbReference>
<keyword evidence="3" id="KW-1185">Reference proteome</keyword>
<dbReference type="Gramene" id="GBG86833">
    <property type="protein sequence ID" value="GBG86833"/>
    <property type="gene ID" value="CBR_g42116"/>
</dbReference>
<dbReference type="Proteomes" id="UP000265515">
    <property type="component" value="Unassembled WGS sequence"/>
</dbReference>
<evidence type="ECO:0000256" key="1">
    <source>
        <dbReference type="SAM" id="MobiDB-lite"/>
    </source>
</evidence>
<dbReference type="AlphaFoldDB" id="A0A388LX47"/>
<proteinExistence type="predicted"/>
<sequence>MHGWQRCDSPEGIQGGGGDERRGNQGGGGRRDEDGTSGPGGGRGRIVEGAEMEGDGERERRRRRKVVAPSCRLAASEGMAGFNADPPRTIGDARAGGSFRGSGADASSSSFDVDHASDSSSCDSPAMAMRPGSSSDGSSPFSRWAFQNSSKSELSDASAVVIISASGEGGTGERWGGRGGEGGGEGEEEEKERRRNERRVEEAERTRKHEKCGNENLVVSSLSVHLGEGGTGERGEGRGGEGGGEGEEEEEEEKQKAEEG</sequence>
<feature type="compositionally biased region" description="Low complexity" evidence="1">
    <location>
        <begin position="131"/>
        <end position="142"/>
    </location>
</feature>
<comment type="caution">
    <text evidence="2">The sequence shown here is derived from an EMBL/GenBank/DDBJ whole genome shotgun (WGS) entry which is preliminary data.</text>
</comment>
<feature type="compositionally biased region" description="Gly residues" evidence="1">
    <location>
        <begin position="167"/>
        <end position="183"/>
    </location>
</feature>
<evidence type="ECO:0000313" key="2">
    <source>
        <dbReference type="EMBL" id="GBG86833.1"/>
    </source>
</evidence>
<reference evidence="2 3" key="1">
    <citation type="journal article" date="2018" name="Cell">
        <title>The Chara Genome: Secondary Complexity and Implications for Plant Terrestrialization.</title>
        <authorList>
            <person name="Nishiyama T."/>
            <person name="Sakayama H."/>
            <person name="Vries J.D."/>
            <person name="Buschmann H."/>
            <person name="Saint-Marcoux D."/>
            <person name="Ullrich K.K."/>
            <person name="Haas F.B."/>
            <person name="Vanderstraeten L."/>
            <person name="Becker D."/>
            <person name="Lang D."/>
            <person name="Vosolsobe S."/>
            <person name="Rombauts S."/>
            <person name="Wilhelmsson P.K.I."/>
            <person name="Janitza P."/>
            <person name="Kern R."/>
            <person name="Heyl A."/>
            <person name="Rumpler F."/>
            <person name="Villalobos L.I.A.C."/>
            <person name="Clay J.M."/>
            <person name="Skokan R."/>
            <person name="Toyoda A."/>
            <person name="Suzuki Y."/>
            <person name="Kagoshima H."/>
            <person name="Schijlen E."/>
            <person name="Tajeshwar N."/>
            <person name="Catarino B."/>
            <person name="Hetherington A.J."/>
            <person name="Saltykova A."/>
            <person name="Bonnot C."/>
            <person name="Breuninger H."/>
            <person name="Symeonidi A."/>
            <person name="Radhakrishnan G.V."/>
            <person name="Van Nieuwerburgh F."/>
            <person name="Deforce D."/>
            <person name="Chang C."/>
            <person name="Karol K.G."/>
            <person name="Hedrich R."/>
            <person name="Ulvskov P."/>
            <person name="Glockner G."/>
            <person name="Delwiche C.F."/>
            <person name="Petrasek J."/>
            <person name="Van de Peer Y."/>
            <person name="Friml J."/>
            <person name="Beilby M."/>
            <person name="Dolan L."/>
            <person name="Kohara Y."/>
            <person name="Sugano S."/>
            <person name="Fujiyama A."/>
            <person name="Delaux P.-M."/>
            <person name="Quint M."/>
            <person name="TheiBen G."/>
            <person name="Hagemann M."/>
            <person name="Harholt J."/>
            <person name="Dunand C."/>
            <person name="Zachgo S."/>
            <person name="Langdale J."/>
            <person name="Maumus F."/>
            <person name="Straeten D.V.D."/>
            <person name="Gould S.B."/>
            <person name="Rensing S.A."/>
        </authorList>
    </citation>
    <scope>NUCLEOTIDE SEQUENCE [LARGE SCALE GENOMIC DNA]</scope>
    <source>
        <strain evidence="2 3">S276</strain>
    </source>
</reference>
<organism evidence="2 3">
    <name type="scientific">Chara braunii</name>
    <name type="common">Braun's stonewort</name>
    <dbReference type="NCBI Taxonomy" id="69332"/>
    <lineage>
        <taxon>Eukaryota</taxon>
        <taxon>Viridiplantae</taxon>
        <taxon>Streptophyta</taxon>
        <taxon>Charophyceae</taxon>
        <taxon>Charales</taxon>
        <taxon>Characeae</taxon>
        <taxon>Chara</taxon>
    </lineage>
</organism>
<feature type="compositionally biased region" description="Low complexity" evidence="1">
    <location>
        <begin position="92"/>
        <end position="111"/>
    </location>
</feature>
<feature type="region of interest" description="Disordered" evidence="1">
    <location>
        <begin position="1"/>
        <end position="260"/>
    </location>
</feature>